<evidence type="ECO:0000313" key="4">
    <source>
        <dbReference type="Proteomes" id="UP001589890"/>
    </source>
</evidence>
<dbReference type="Pfam" id="PF20041">
    <property type="entry name" value="DUF6443"/>
    <property type="match status" value="1"/>
</dbReference>
<protein>
    <submittedName>
        <fullName evidence="3">RHS repeat-associated core domain-containing protein</fullName>
    </submittedName>
</protein>
<gene>
    <name evidence="3" type="ORF">ACFFGN_36030</name>
</gene>
<dbReference type="PANTHER" id="PTHR32305:SF15">
    <property type="entry name" value="PROTEIN RHSA-RELATED"/>
    <property type="match status" value="1"/>
</dbReference>
<dbReference type="InterPro" id="IPR031325">
    <property type="entry name" value="RHS_repeat"/>
</dbReference>
<feature type="compositionally biased region" description="Polar residues" evidence="1">
    <location>
        <begin position="389"/>
        <end position="400"/>
    </location>
</feature>
<feature type="region of interest" description="Disordered" evidence="1">
    <location>
        <begin position="1000"/>
        <end position="1019"/>
    </location>
</feature>
<feature type="non-terminal residue" evidence="3">
    <location>
        <position position="1057"/>
    </location>
</feature>
<dbReference type="NCBIfam" id="TIGR03696">
    <property type="entry name" value="Rhs_assc_core"/>
    <property type="match status" value="1"/>
</dbReference>
<accession>A0ABV6QZR5</accession>
<comment type="caution">
    <text evidence="3">The sequence shown here is derived from an EMBL/GenBank/DDBJ whole genome shotgun (WGS) entry which is preliminary data.</text>
</comment>
<evidence type="ECO:0000256" key="1">
    <source>
        <dbReference type="SAM" id="MobiDB-lite"/>
    </source>
</evidence>
<dbReference type="Proteomes" id="UP001589890">
    <property type="component" value="Unassembled WGS sequence"/>
</dbReference>
<dbReference type="Gene3D" id="2.180.10.10">
    <property type="entry name" value="RHS repeat-associated core"/>
    <property type="match status" value="3"/>
</dbReference>
<feature type="region of interest" description="Disordered" evidence="1">
    <location>
        <begin position="1038"/>
        <end position="1057"/>
    </location>
</feature>
<evidence type="ECO:0000259" key="2">
    <source>
        <dbReference type="Pfam" id="PF20041"/>
    </source>
</evidence>
<keyword evidence="4" id="KW-1185">Reference proteome</keyword>
<sequence length="1057" mass="114413">MFEYSGGVYDRQEREFLGYAQVVARQLDTGDGNKVYRSVTEQFRVDSVYTAGLPVKSFTTDAAGKKYVETEHTYTIRNVGVPGGAVDLGSETATLFPFVSRTDTRFFEGGTTAGKSTYVTADYDGRGNQISQVDAGESGVGDDVSAVTGYTDCANGVDVADDITVTVDGVVKRKRETSVDCATGETREVRAKLADGTTSTTVLGYSASGNLDTVEGPANKDGQRSKLTYTHDAAVDTYVASVTDHFGYSSASTYDPKFGVVLTSTDTNNQTVTSTYDKVGRLDTVTGPYEAGTGKVTIAIEYHLGADVPYAVTRHIDKQADGTYKADTIDTVTFIDGLGRVVQTKADAALHTSEAAGAGDKMVVSGQVVYDGMGRAVKTYYPRSENKGPGNTTFTSGHDTSAGPSVVTLDVLDRVVQTRLPDNTTATMTYGFGADRAGATRFETIATDANGKTSRSYTDVRGQTTAVKQFNPAGGAAQAVIWTSFGYSALGEKTSVTDHADNTTTMEFDNFGRNTKVTSPDAGVTDFGYDLAGNLVTKKTAKLTQPIEYDYDYTRLKKVRYPVFNTGGLHNTGNNVTYTYGAPGAADNAAGRPISIIDGAGLVTMKYGPLGETTEETRTVRGNGGQIRTFTTGYQFDSWNRVLKMTYPDGEVLTYGYDSGGQVNTATGVKGTYNYTYLSRLEYDRFGQRVFQVTGNGTRTSYTYNSLDRRLENLKTQLKADIAGGYTFQNINYTYDNVGNITTITNTAAAPTTSDVGQRVGGPSSETYSYDDLYRLTSATGTYNPDPTGAPTKTDTYNLTIGYNAISNITTKTQTRAIGGQNDGALTYNNTYTYAAAGKPHAATTIGAHSFGYDNAGNQISRNQTSTSRRQLIWDEENRLACTHENVQNQDQDQAPSSCANAGGSASSRYLYDHNGQRVVKQIDAYYFYPNQNYSTRANDSFKHIYIGTTKLLTKAVEATKIEDVQYYNHTDHLGSTGYTTTTGGKLAEHIKYIPGGETWTHEKSTSSQPVDHQHTGKEYDHQTGLYYHGARYYDPRTSQWQSTDPALPSRATNTQT</sequence>
<reference evidence="3 4" key="1">
    <citation type="submission" date="2024-09" db="EMBL/GenBank/DDBJ databases">
        <authorList>
            <person name="Sun Q."/>
            <person name="Mori K."/>
        </authorList>
    </citation>
    <scope>NUCLEOTIDE SEQUENCE [LARGE SCALE GENOMIC DNA]</scope>
    <source>
        <strain evidence="3 4">CGMCC 1.15906</strain>
    </source>
</reference>
<proteinExistence type="predicted"/>
<dbReference type="Pfam" id="PF05593">
    <property type="entry name" value="RHS_repeat"/>
    <property type="match status" value="1"/>
</dbReference>
<dbReference type="InterPro" id="IPR022385">
    <property type="entry name" value="Rhs_assc_core"/>
</dbReference>
<organism evidence="3 4">
    <name type="scientific">Kribbella deserti</name>
    <dbReference type="NCBI Taxonomy" id="1926257"/>
    <lineage>
        <taxon>Bacteria</taxon>
        <taxon>Bacillati</taxon>
        <taxon>Actinomycetota</taxon>
        <taxon>Actinomycetes</taxon>
        <taxon>Propionibacteriales</taxon>
        <taxon>Kribbellaceae</taxon>
        <taxon>Kribbella</taxon>
    </lineage>
</organism>
<dbReference type="PANTHER" id="PTHR32305">
    <property type="match status" value="1"/>
</dbReference>
<dbReference type="RefSeq" id="WP_380057767.1">
    <property type="nucleotide sequence ID" value="NZ_JBHLTC010000068.1"/>
</dbReference>
<dbReference type="InterPro" id="IPR050708">
    <property type="entry name" value="T6SS_VgrG/RHS"/>
</dbReference>
<dbReference type="EMBL" id="JBHLTC010000068">
    <property type="protein sequence ID" value="MFC0629526.1"/>
    <property type="molecule type" value="Genomic_DNA"/>
</dbReference>
<evidence type="ECO:0000313" key="3">
    <source>
        <dbReference type="EMBL" id="MFC0629526.1"/>
    </source>
</evidence>
<name>A0ABV6QZR5_9ACTN</name>
<dbReference type="InterPro" id="IPR045619">
    <property type="entry name" value="DUF6443"/>
</dbReference>
<feature type="region of interest" description="Disordered" evidence="1">
    <location>
        <begin position="381"/>
        <end position="400"/>
    </location>
</feature>
<feature type="domain" description="DUF6443" evidence="2">
    <location>
        <begin position="318"/>
        <end position="392"/>
    </location>
</feature>